<evidence type="ECO:0000256" key="1">
    <source>
        <dbReference type="ARBA" id="ARBA00024195"/>
    </source>
</evidence>
<dbReference type="Gene3D" id="2.40.10.10">
    <property type="entry name" value="Trypsin-like serine proteases"/>
    <property type="match status" value="1"/>
</dbReference>
<keyword evidence="4" id="KW-1185">Reference proteome</keyword>
<comment type="caution">
    <text evidence="3">The sequence shown here is derived from an EMBL/GenBank/DDBJ whole genome shotgun (WGS) entry which is preliminary data.</text>
</comment>
<sequence>MEAYNRQKLNENQPDIVQSSPILMVPIDDLKVFLEHVKIDDLYSLGLTCKHLHQITGEFYRQNFPFEYIGIRKIKGKWIQQTNTTQETNFGCFANELWIMGQSGDNMECFRFVANLKNNNLKKITFFNCANFTIEEGQSLAETLKSVEHVEFSKEKRSLNNFNHILKFCPNLKSLKVWNHSAAIEWPKQNYEMLERLDVYNKVGATEDRLNGLKEFLQINPQIKHLAIGTYKNTNVSVNDVLLLLEDINMKLDILELESDNFKTEESMSINAFQERGLYKELQITCSGDQKNSFINLHHIPCLTALKIQNRIFDINAVANMLAKIPNLKKFEMEQLVSKDHAEVLSKSLSNVEMINLRYGPLEYALPFVENLPNLEMIQIHQESSGIQYKVQKLNEARKKLVNAKQLTIELHEPVFHQFKWASIDLDYELIKIQRASTKIFCINNMSSLTTIFILLIGSVLWCTVKAISNGEDAEYRPYHMFLSSSDPGHAFGSGIMISRRHILTSASLISGFTRWHVGHSSANLSQIIQIESTFAFVHPKYDLSSNAVDLGIIILRDPLNVPTVEPIDLPITNTSIPRVNQEGEVVGFGITSYTDLPAPHTQLQKSYFIVTNNTECPHDNFEQHSRYNFCARDTFMRSQLCHGDIGTAFVVSHRGVDMLAGITNGISSNCSETTDGSTYVKIQEFLPWIQNIINL</sequence>
<dbReference type="GO" id="GO:0004252">
    <property type="term" value="F:serine-type endopeptidase activity"/>
    <property type="evidence" value="ECO:0007669"/>
    <property type="project" value="InterPro"/>
</dbReference>
<dbReference type="InterPro" id="IPR001254">
    <property type="entry name" value="Trypsin_dom"/>
</dbReference>
<dbReference type="Gene3D" id="3.80.10.10">
    <property type="entry name" value="Ribonuclease Inhibitor"/>
    <property type="match status" value="1"/>
</dbReference>
<dbReference type="SUPFAM" id="SSF50494">
    <property type="entry name" value="Trypsin-like serine proteases"/>
    <property type="match status" value="1"/>
</dbReference>
<dbReference type="PROSITE" id="PS50240">
    <property type="entry name" value="TRYPSIN_DOM"/>
    <property type="match status" value="1"/>
</dbReference>
<evidence type="ECO:0000259" key="2">
    <source>
        <dbReference type="PROSITE" id="PS50240"/>
    </source>
</evidence>
<accession>A0A9Q0NCF0</accession>
<dbReference type="OrthoDB" id="7770659at2759"/>
<proteinExistence type="inferred from homology"/>
<protein>
    <submittedName>
        <fullName evidence="3">Chymotrypsinogen 2</fullName>
    </submittedName>
</protein>
<evidence type="ECO:0000313" key="4">
    <source>
        <dbReference type="Proteomes" id="UP001151699"/>
    </source>
</evidence>
<dbReference type="Proteomes" id="UP001151699">
    <property type="component" value="Chromosome A"/>
</dbReference>
<dbReference type="GO" id="GO:0006508">
    <property type="term" value="P:proteolysis"/>
    <property type="evidence" value="ECO:0007669"/>
    <property type="project" value="InterPro"/>
</dbReference>
<reference evidence="3" key="1">
    <citation type="submission" date="2022-07" db="EMBL/GenBank/DDBJ databases">
        <authorList>
            <person name="Trinca V."/>
            <person name="Uliana J.V.C."/>
            <person name="Torres T.T."/>
            <person name="Ward R.J."/>
            <person name="Monesi N."/>
        </authorList>
    </citation>
    <scope>NUCLEOTIDE SEQUENCE</scope>
    <source>
        <strain evidence="3">HSMRA1968</strain>
        <tissue evidence="3">Whole embryos</tissue>
    </source>
</reference>
<name>A0A9Q0NCF0_9DIPT</name>
<dbReference type="AlphaFoldDB" id="A0A9Q0NCF0"/>
<dbReference type="EMBL" id="WJQU01000001">
    <property type="protein sequence ID" value="KAJ6647733.1"/>
    <property type="molecule type" value="Genomic_DNA"/>
</dbReference>
<evidence type="ECO:0000313" key="3">
    <source>
        <dbReference type="EMBL" id="KAJ6647733.1"/>
    </source>
</evidence>
<organism evidence="3 4">
    <name type="scientific">Pseudolycoriella hygida</name>
    <dbReference type="NCBI Taxonomy" id="35572"/>
    <lineage>
        <taxon>Eukaryota</taxon>
        <taxon>Metazoa</taxon>
        <taxon>Ecdysozoa</taxon>
        <taxon>Arthropoda</taxon>
        <taxon>Hexapoda</taxon>
        <taxon>Insecta</taxon>
        <taxon>Pterygota</taxon>
        <taxon>Neoptera</taxon>
        <taxon>Endopterygota</taxon>
        <taxon>Diptera</taxon>
        <taxon>Nematocera</taxon>
        <taxon>Sciaroidea</taxon>
        <taxon>Sciaridae</taxon>
        <taxon>Pseudolycoriella</taxon>
    </lineage>
</organism>
<dbReference type="InterPro" id="IPR043504">
    <property type="entry name" value="Peptidase_S1_PA_chymotrypsin"/>
</dbReference>
<dbReference type="SMART" id="SM00020">
    <property type="entry name" value="Tryp_SPc"/>
    <property type="match status" value="1"/>
</dbReference>
<dbReference type="PANTHER" id="PTHR24260:SF136">
    <property type="entry name" value="GH08193P-RELATED"/>
    <property type="match status" value="1"/>
</dbReference>
<comment type="similarity">
    <text evidence="1">Belongs to the peptidase S1 family. CLIP subfamily.</text>
</comment>
<dbReference type="Pfam" id="PF00089">
    <property type="entry name" value="Trypsin"/>
    <property type="match status" value="1"/>
</dbReference>
<dbReference type="InterPro" id="IPR051333">
    <property type="entry name" value="CLIP_Serine_Protease"/>
</dbReference>
<gene>
    <name evidence="3" type="primary">CTRB1_2</name>
    <name evidence="3" type="ORF">Bhyg_02956</name>
</gene>
<dbReference type="InterPro" id="IPR032675">
    <property type="entry name" value="LRR_dom_sf"/>
</dbReference>
<dbReference type="PANTHER" id="PTHR24260">
    <property type="match status" value="1"/>
</dbReference>
<dbReference type="SUPFAM" id="SSF52047">
    <property type="entry name" value="RNI-like"/>
    <property type="match status" value="1"/>
</dbReference>
<dbReference type="InterPro" id="IPR009003">
    <property type="entry name" value="Peptidase_S1_PA"/>
</dbReference>
<feature type="domain" description="Peptidase S1" evidence="2">
    <location>
        <begin position="468"/>
        <end position="695"/>
    </location>
</feature>